<dbReference type="CDD" id="cd16026">
    <property type="entry name" value="GALNS_like"/>
    <property type="match status" value="1"/>
</dbReference>
<dbReference type="Proteomes" id="UP000315700">
    <property type="component" value="Chromosome"/>
</dbReference>
<keyword evidence="6" id="KW-1185">Reference proteome</keyword>
<dbReference type="Pfam" id="PF14707">
    <property type="entry name" value="Sulfatase_C"/>
    <property type="match status" value="1"/>
</dbReference>
<organism evidence="5 6">
    <name type="scientific">Caulifigura coniformis</name>
    <dbReference type="NCBI Taxonomy" id="2527983"/>
    <lineage>
        <taxon>Bacteria</taxon>
        <taxon>Pseudomonadati</taxon>
        <taxon>Planctomycetota</taxon>
        <taxon>Planctomycetia</taxon>
        <taxon>Planctomycetales</taxon>
        <taxon>Planctomycetaceae</taxon>
        <taxon>Caulifigura</taxon>
    </lineage>
</organism>
<protein>
    <submittedName>
        <fullName evidence="5">Arylsulfatase</fullName>
        <ecNumber evidence="5">3.1.6.1</ecNumber>
    </submittedName>
</protein>
<dbReference type="GO" id="GO:0004065">
    <property type="term" value="F:arylsulfatase activity"/>
    <property type="evidence" value="ECO:0007669"/>
    <property type="project" value="UniProtKB-EC"/>
</dbReference>
<name>A0A517SCA5_9PLAN</name>
<proteinExistence type="inferred from homology"/>
<reference evidence="5 6" key="1">
    <citation type="submission" date="2019-02" db="EMBL/GenBank/DDBJ databases">
        <title>Deep-cultivation of Planctomycetes and their phenomic and genomic characterization uncovers novel biology.</title>
        <authorList>
            <person name="Wiegand S."/>
            <person name="Jogler M."/>
            <person name="Boedeker C."/>
            <person name="Pinto D."/>
            <person name="Vollmers J."/>
            <person name="Rivas-Marin E."/>
            <person name="Kohn T."/>
            <person name="Peeters S.H."/>
            <person name="Heuer A."/>
            <person name="Rast P."/>
            <person name="Oberbeckmann S."/>
            <person name="Bunk B."/>
            <person name="Jeske O."/>
            <person name="Meyerdierks A."/>
            <person name="Storesund J.E."/>
            <person name="Kallscheuer N."/>
            <person name="Luecker S."/>
            <person name="Lage O.M."/>
            <person name="Pohl T."/>
            <person name="Merkel B.J."/>
            <person name="Hornburger P."/>
            <person name="Mueller R.-W."/>
            <person name="Bruemmer F."/>
            <person name="Labrenz M."/>
            <person name="Spormann A.M."/>
            <person name="Op den Camp H."/>
            <person name="Overmann J."/>
            <person name="Amann R."/>
            <person name="Jetten M.S.M."/>
            <person name="Mascher T."/>
            <person name="Medema M.H."/>
            <person name="Devos D.P."/>
            <person name="Kaster A.-K."/>
            <person name="Ovreas L."/>
            <person name="Rohde M."/>
            <person name="Galperin M.Y."/>
            <person name="Jogler C."/>
        </authorList>
    </citation>
    <scope>NUCLEOTIDE SEQUENCE [LARGE SCALE GENOMIC DNA]</scope>
    <source>
        <strain evidence="5 6">Pan44</strain>
    </source>
</reference>
<dbReference type="RefSeq" id="WP_145029167.1">
    <property type="nucleotide sequence ID" value="NZ_CP036271.1"/>
</dbReference>
<dbReference type="InterPro" id="IPR000917">
    <property type="entry name" value="Sulfatase_N"/>
</dbReference>
<dbReference type="PANTHER" id="PTHR42693:SF53">
    <property type="entry name" value="ENDO-4-O-SULFATASE"/>
    <property type="match status" value="1"/>
</dbReference>
<keyword evidence="2 5" id="KW-0378">Hydrolase</keyword>
<evidence type="ECO:0000313" key="5">
    <source>
        <dbReference type="EMBL" id="QDT53726.1"/>
    </source>
</evidence>
<dbReference type="Gene3D" id="3.30.1120.10">
    <property type="match status" value="1"/>
</dbReference>
<dbReference type="EMBL" id="CP036271">
    <property type="protein sequence ID" value="QDT53726.1"/>
    <property type="molecule type" value="Genomic_DNA"/>
</dbReference>
<feature type="domain" description="Sulfatase N-terminal" evidence="4">
    <location>
        <begin position="23"/>
        <end position="330"/>
    </location>
</feature>
<dbReference type="OrthoDB" id="9783154at2"/>
<dbReference type="InterPro" id="IPR017850">
    <property type="entry name" value="Alkaline_phosphatase_core_sf"/>
</dbReference>
<dbReference type="KEGG" id="ccos:Pan44_17490"/>
<gene>
    <name evidence="5" type="primary">atsA_11</name>
    <name evidence="5" type="ORF">Pan44_17490</name>
</gene>
<dbReference type="PANTHER" id="PTHR42693">
    <property type="entry name" value="ARYLSULFATASE FAMILY MEMBER"/>
    <property type="match status" value="1"/>
</dbReference>
<accession>A0A517SCA5</accession>
<dbReference type="InterPro" id="IPR050738">
    <property type="entry name" value="Sulfatase"/>
</dbReference>
<feature type="signal peptide" evidence="3">
    <location>
        <begin position="1"/>
        <end position="19"/>
    </location>
</feature>
<comment type="similarity">
    <text evidence="1">Belongs to the sulfatase family.</text>
</comment>
<evidence type="ECO:0000259" key="4">
    <source>
        <dbReference type="Pfam" id="PF00884"/>
    </source>
</evidence>
<dbReference type="AlphaFoldDB" id="A0A517SCA5"/>
<evidence type="ECO:0000256" key="2">
    <source>
        <dbReference type="ARBA" id="ARBA00022801"/>
    </source>
</evidence>
<dbReference type="SUPFAM" id="SSF53649">
    <property type="entry name" value="Alkaline phosphatase-like"/>
    <property type="match status" value="1"/>
</dbReference>
<dbReference type="Gene3D" id="3.40.720.10">
    <property type="entry name" value="Alkaline Phosphatase, subunit A"/>
    <property type="match status" value="1"/>
</dbReference>
<evidence type="ECO:0000313" key="6">
    <source>
        <dbReference type="Proteomes" id="UP000315700"/>
    </source>
</evidence>
<evidence type="ECO:0000256" key="3">
    <source>
        <dbReference type="SAM" id="SignalP"/>
    </source>
</evidence>
<feature type="chain" id="PRO_5021698889" evidence="3">
    <location>
        <begin position="20"/>
        <end position="492"/>
    </location>
</feature>
<dbReference type="InParanoid" id="A0A517SCA5"/>
<sequence precursor="true">MKSLFAILLVGLLTSPAISADRPNIVFIVADDMGYADLGVQGARGFRTPNLDRLAAEGTRFTNFYVAQAVCTASRAALMTGCYPNRLGMQGAYNHTSRDGIADEEWLLPEMLRDAGYATAGMGKWHLGTRPKFHPMRHGFDEWLGIPYSNDNTKYHPSLATEMPPLPLYDGERVVELDPDQSTFTRRLTERAVDFIERKADRPFFLYLPHVMPHVPIFASAQFSGKSGAGLYGDVIEELDWSVGEILATLKRLHLEEKTLVIFISDNGPFLSYGEHAGSAAPLREGKLTTFEGGLRVPCLARWPGHIPAGRVCDIPFIGIDWLPTLTELASGKTSTLTIDGRSVKAVLLGEEKVAAPHEALFFYSGTALQAVRSGPWKLHFAHPYITVAGEPGRGGKPSNWGKLAPTSITQSGVEGIATRHGYRIEPLELSLFNLETDPGERENLASKHPEIVARLSKLAEPVRLELGDTLQGVQGSGVRASGIDRSQDSSP</sequence>
<dbReference type="Pfam" id="PF00884">
    <property type="entry name" value="Sulfatase"/>
    <property type="match status" value="1"/>
</dbReference>
<keyword evidence="3" id="KW-0732">Signal</keyword>
<dbReference type="EC" id="3.1.6.1" evidence="5"/>
<evidence type="ECO:0000256" key="1">
    <source>
        <dbReference type="ARBA" id="ARBA00008779"/>
    </source>
</evidence>